<dbReference type="InterPro" id="IPR008271">
    <property type="entry name" value="Ser/Thr_kinase_AS"/>
</dbReference>
<keyword evidence="6" id="KW-0732">Signal</keyword>
<evidence type="ECO:0000256" key="4">
    <source>
        <dbReference type="ARBA" id="ARBA00022475"/>
    </source>
</evidence>
<keyword evidence="4" id="KW-1003">Cell membrane</keyword>
<keyword evidence="8" id="KW-0067">ATP-binding</keyword>
<dbReference type="Gene3D" id="3.30.200.20">
    <property type="entry name" value="Phosphorylase Kinase, domain 1"/>
    <property type="match status" value="1"/>
</dbReference>
<keyword evidence="10" id="KW-0472">Membrane</keyword>
<comment type="similarity">
    <text evidence="3">In the C-terminal section; belongs to the protein kinase superfamily. Ser/Thr protein kinase family.</text>
</comment>
<proteinExistence type="inferred from homology"/>
<name>A0A498K6Q4_MALDO</name>
<dbReference type="FunFam" id="1.10.510.10:FF:000240">
    <property type="entry name" value="Lectin-domain containing receptor kinase A4.3"/>
    <property type="match status" value="1"/>
</dbReference>
<dbReference type="PROSITE" id="PS50011">
    <property type="entry name" value="PROTEIN_KINASE_DOM"/>
    <property type="match status" value="1"/>
</dbReference>
<dbReference type="GO" id="GO:0004672">
    <property type="term" value="F:protein kinase activity"/>
    <property type="evidence" value="ECO:0007669"/>
    <property type="project" value="InterPro"/>
</dbReference>
<evidence type="ECO:0000256" key="2">
    <source>
        <dbReference type="ARBA" id="ARBA00008536"/>
    </source>
</evidence>
<dbReference type="EMBL" id="RDQH01000329">
    <property type="protein sequence ID" value="RXI03027.1"/>
    <property type="molecule type" value="Genomic_DNA"/>
</dbReference>
<evidence type="ECO:0000256" key="8">
    <source>
        <dbReference type="ARBA" id="ARBA00022840"/>
    </source>
</evidence>
<evidence type="ECO:0000256" key="5">
    <source>
        <dbReference type="ARBA" id="ARBA00022692"/>
    </source>
</evidence>
<organism evidence="15 16">
    <name type="scientific">Malus domestica</name>
    <name type="common">Apple</name>
    <name type="synonym">Pyrus malus</name>
    <dbReference type="NCBI Taxonomy" id="3750"/>
    <lineage>
        <taxon>Eukaryota</taxon>
        <taxon>Viridiplantae</taxon>
        <taxon>Streptophyta</taxon>
        <taxon>Embryophyta</taxon>
        <taxon>Tracheophyta</taxon>
        <taxon>Spermatophyta</taxon>
        <taxon>Magnoliopsida</taxon>
        <taxon>eudicotyledons</taxon>
        <taxon>Gunneridae</taxon>
        <taxon>Pentapetalae</taxon>
        <taxon>rosids</taxon>
        <taxon>fabids</taxon>
        <taxon>Rosales</taxon>
        <taxon>Rosaceae</taxon>
        <taxon>Amygdaloideae</taxon>
        <taxon>Maleae</taxon>
        <taxon>Malus</taxon>
    </lineage>
</organism>
<dbReference type="InterPro" id="IPR011009">
    <property type="entry name" value="Kinase-like_dom_sf"/>
</dbReference>
<dbReference type="PROSITE" id="PS00108">
    <property type="entry name" value="PROTEIN_KINASE_ST"/>
    <property type="match status" value="1"/>
</dbReference>
<gene>
    <name evidence="15" type="ORF">DVH24_003105</name>
</gene>
<feature type="region of interest" description="Disordered" evidence="13">
    <location>
        <begin position="265"/>
        <end position="303"/>
    </location>
</feature>
<evidence type="ECO:0000256" key="12">
    <source>
        <dbReference type="ARBA" id="ARBA00023180"/>
    </source>
</evidence>
<evidence type="ECO:0000259" key="14">
    <source>
        <dbReference type="PROSITE" id="PS50011"/>
    </source>
</evidence>
<dbReference type="FunFam" id="3.30.200.20:FF:001220">
    <property type="entry name" value="ABL protein"/>
    <property type="match status" value="1"/>
</dbReference>
<comment type="caution">
    <text evidence="15">The sequence shown here is derived from an EMBL/GenBank/DDBJ whole genome shotgun (WGS) entry which is preliminary data.</text>
</comment>
<evidence type="ECO:0000256" key="3">
    <source>
        <dbReference type="ARBA" id="ARBA00010217"/>
    </source>
</evidence>
<feature type="domain" description="Protein kinase" evidence="14">
    <location>
        <begin position="1"/>
        <end position="240"/>
    </location>
</feature>
<dbReference type="AlphaFoldDB" id="A0A498K6Q4"/>
<keyword evidence="16" id="KW-1185">Reference proteome</keyword>
<evidence type="ECO:0000256" key="1">
    <source>
        <dbReference type="ARBA" id="ARBA00004251"/>
    </source>
</evidence>
<keyword evidence="11" id="KW-0675">Receptor</keyword>
<dbReference type="InterPro" id="IPR050528">
    <property type="entry name" value="L-type_Lectin-RKs"/>
</dbReference>
<sequence length="303" mass="34200">MKEYASEVRIISRLRHRNLVQLIGWCHEKRELLLVYEFLPNRSLDSHLFKENSLLSWQVRYNITKGLASALLYLHEEWEPCVLHRDIKSSNVMLDSNFNVKLGDFGLARLVDHGEQSLTTIVAGTRGYMALEYVTTGKSTKESDVYSFGVVSLEIACGRKPIDFKLESSQIELVKWVWGLYEEGNVIQAADPKLYGHFDEKQMECLMIVGLWCAHPQYIFRSSIQQAIQVLNFEAPLPILPSKMPVATYIAPPTSFSTLVSDSDTITSERGQTESSGTPHSLTITPSSTTKFVTPSTTFQSAQ</sequence>
<dbReference type="GO" id="GO:0005886">
    <property type="term" value="C:plasma membrane"/>
    <property type="evidence" value="ECO:0007669"/>
    <property type="project" value="UniProtKB-SubCell"/>
</dbReference>
<dbReference type="Pfam" id="PF00069">
    <property type="entry name" value="Pkinase"/>
    <property type="match status" value="1"/>
</dbReference>
<evidence type="ECO:0000313" key="15">
    <source>
        <dbReference type="EMBL" id="RXI03027.1"/>
    </source>
</evidence>
<evidence type="ECO:0000256" key="9">
    <source>
        <dbReference type="ARBA" id="ARBA00022989"/>
    </source>
</evidence>
<comment type="similarity">
    <text evidence="2">In the N-terminal section; belongs to the leguminous lectin family.</text>
</comment>
<accession>A0A498K6Q4</accession>
<dbReference type="GO" id="GO:0005524">
    <property type="term" value="F:ATP binding"/>
    <property type="evidence" value="ECO:0007669"/>
    <property type="project" value="UniProtKB-KW"/>
</dbReference>
<keyword evidence="7" id="KW-0547">Nucleotide-binding</keyword>
<dbReference type="SUPFAM" id="SSF56112">
    <property type="entry name" value="Protein kinase-like (PK-like)"/>
    <property type="match status" value="1"/>
</dbReference>
<dbReference type="Proteomes" id="UP000290289">
    <property type="component" value="Chromosome 3"/>
</dbReference>
<dbReference type="GO" id="GO:0002229">
    <property type="term" value="P:defense response to oomycetes"/>
    <property type="evidence" value="ECO:0007669"/>
    <property type="project" value="UniProtKB-ARBA"/>
</dbReference>
<dbReference type="STRING" id="3750.A0A498K6Q4"/>
<dbReference type="Gene3D" id="1.10.510.10">
    <property type="entry name" value="Transferase(Phosphotransferase) domain 1"/>
    <property type="match status" value="1"/>
</dbReference>
<reference evidence="15 16" key="1">
    <citation type="submission" date="2018-10" db="EMBL/GenBank/DDBJ databases">
        <title>A high-quality apple genome assembly.</title>
        <authorList>
            <person name="Hu J."/>
        </authorList>
    </citation>
    <scope>NUCLEOTIDE SEQUENCE [LARGE SCALE GENOMIC DNA]</scope>
    <source>
        <strain evidence="16">cv. HFTH1</strain>
        <tissue evidence="15">Young leaf</tissue>
    </source>
</reference>
<evidence type="ECO:0000256" key="10">
    <source>
        <dbReference type="ARBA" id="ARBA00023136"/>
    </source>
</evidence>
<evidence type="ECO:0000256" key="6">
    <source>
        <dbReference type="ARBA" id="ARBA00022729"/>
    </source>
</evidence>
<dbReference type="InterPro" id="IPR000719">
    <property type="entry name" value="Prot_kinase_dom"/>
</dbReference>
<protein>
    <recommendedName>
        <fullName evidence="14">Protein kinase domain-containing protein</fullName>
    </recommendedName>
</protein>
<keyword evidence="12" id="KW-0325">Glycoprotein</keyword>
<evidence type="ECO:0000256" key="7">
    <source>
        <dbReference type="ARBA" id="ARBA00022741"/>
    </source>
</evidence>
<dbReference type="SMART" id="SM00220">
    <property type="entry name" value="S_TKc"/>
    <property type="match status" value="1"/>
</dbReference>
<dbReference type="PANTHER" id="PTHR27007">
    <property type="match status" value="1"/>
</dbReference>
<evidence type="ECO:0000256" key="11">
    <source>
        <dbReference type="ARBA" id="ARBA00023170"/>
    </source>
</evidence>
<keyword evidence="9" id="KW-1133">Transmembrane helix</keyword>
<evidence type="ECO:0000313" key="16">
    <source>
        <dbReference type="Proteomes" id="UP000290289"/>
    </source>
</evidence>
<keyword evidence="5" id="KW-0812">Transmembrane</keyword>
<evidence type="ECO:0000256" key="13">
    <source>
        <dbReference type="SAM" id="MobiDB-lite"/>
    </source>
</evidence>
<comment type="subcellular location">
    <subcellularLocation>
        <location evidence="1">Cell membrane</location>
        <topology evidence="1">Single-pass type I membrane protein</topology>
    </subcellularLocation>
</comment>